<accession>A0A212JN18</accession>
<protein>
    <submittedName>
        <fullName evidence="3">Relaxase/Mobilisation nuclease domain</fullName>
    </submittedName>
</protein>
<feature type="region of interest" description="Disordered" evidence="1">
    <location>
        <begin position="447"/>
        <end position="471"/>
    </location>
</feature>
<name>A0A212JN18_9FIRM</name>
<proteinExistence type="predicted"/>
<evidence type="ECO:0000259" key="2">
    <source>
        <dbReference type="Pfam" id="PF03432"/>
    </source>
</evidence>
<feature type="domain" description="MobA/VirD2-like nuclease" evidence="2">
    <location>
        <begin position="68"/>
        <end position="188"/>
    </location>
</feature>
<dbReference type="Pfam" id="PF03432">
    <property type="entry name" value="Relaxase"/>
    <property type="match status" value="1"/>
</dbReference>
<sequence length="471" mass="54463">MATTSIWAVKGWLGQVVIYAENPEKTANPACYEKEGMTAAQAQGLSDVIDYAAQSRKTGLTDEHAEIMRHFVTGINCQPETARDEMMATKKHYGKDEGVVAYHGYQSFAPGEATPEMAHQIGVRLAQRLWGDGYQVIVATHLDKANHLHNHFVLNNVSMVDGRKYYRSNQDYHNMQKESDSLCREYGLSVIENPGRGKSKHYGEWKAEQDGRQTWRGMVKSDVDAAIRGSMTERQFWDNLCKQGYEIKQGKDISLRPPGKERFVRLCRNFGDDYAIEGIRRRILAQARPERRAISPNPPPKKVRFKGALHKTRRMTGLRALYFYYLYRMGVLPKTREPNPKRVYFLFREDIRFMQNIARETRLLVNYRIDTAEQLTAHKEGLATQFTTLCIQRKRLRYQARSIQDEEKLAAVKSEIAALSMKIGELRREVKLCEDIEMRSAAMRDKIRRAQEDEKTQGKELKKHEPLRGRR</sequence>
<gene>
    <name evidence="3" type="ORF">KL86CLO1_11390</name>
</gene>
<evidence type="ECO:0000256" key="1">
    <source>
        <dbReference type="SAM" id="MobiDB-lite"/>
    </source>
</evidence>
<dbReference type="EMBL" id="FLUN01000001">
    <property type="protein sequence ID" value="SBW00791.1"/>
    <property type="molecule type" value="Genomic_DNA"/>
</dbReference>
<evidence type="ECO:0000313" key="3">
    <source>
        <dbReference type="EMBL" id="SBW00791.1"/>
    </source>
</evidence>
<dbReference type="AlphaFoldDB" id="A0A212JN18"/>
<dbReference type="InterPro" id="IPR005094">
    <property type="entry name" value="Endonuclease_MobA/VirD2"/>
</dbReference>
<organism evidence="3">
    <name type="scientific">uncultured Eubacteriales bacterium</name>
    <dbReference type="NCBI Taxonomy" id="172733"/>
    <lineage>
        <taxon>Bacteria</taxon>
        <taxon>Bacillati</taxon>
        <taxon>Bacillota</taxon>
        <taxon>Clostridia</taxon>
        <taxon>Eubacteriales</taxon>
        <taxon>environmental samples</taxon>
    </lineage>
</organism>
<reference evidence="3" key="1">
    <citation type="submission" date="2016-04" db="EMBL/GenBank/DDBJ databases">
        <authorList>
            <person name="Evans L.H."/>
            <person name="Alamgir A."/>
            <person name="Owens N."/>
            <person name="Weber N.D."/>
            <person name="Virtaneva K."/>
            <person name="Barbian K."/>
            <person name="Babar A."/>
            <person name="Rosenke K."/>
        </authorList>
    </citation>
    <scope>NUCLEOTIDE SEQUENCE</scope>
    <source>
        <strain evidence="3">86</strain>
    </source>
</reference>